<dbReference type="Pfam" id="PF13416">
    <property type="entry name" value="SBP_bac_8"/>
    <property type="match status" value="1"/>
</dbReference>
<keyword evidence="1 2" id="KW-0732">Signal</keyword>
<dbReference type="GO" id="GO:0030976">
    <property type="term" value="F:thiamine pyrophosphate binding"/>
    <property type="evidence" value="ECO:0007669"/>
    <property type="project" value="TreeGrafter"/>
</dbReference>
<organism evidence="3 4">
    <name type="scientific">Corynebacterium timonense</name>
    <dbReference type="NCBI Taxonomy" id="441500"/>
    <lineage>
        <taxon>Bacteria</taxon>
        <taxon>Bacillati</taxon>
        <taxon>Actinomycetota</taxon>
        <taxon>Actinomycetes</taxon>
        <taxon>Mycobacteriales</taxon>
        <taxon>Corynebacteriaceae</taxon>
        <taxon>Corynebacterium</taxon>
    </lineage>
</organism>
<name>A0A1H1SAN5_9CORY</name>
<dbReference type="GO" id="GO:0030975">
    <property type="term" value="F:thiamine binding"/>
    <property type="evidence" value="ECO:0007669"/>
    <property type="project" value="TreeGrafter"/>
</dbReference>
<dbReference type="Gene3D" id="3.40.190.10">
    <property type="entry name" value="Periplasmic binding protein-like II"/>
    <property type="match status" value="2"/>
</dbReference>
<protein>
    <submittedName>
        <fullName evidence="3">Iron(III) transport system substrate-binding protein</fullName>
    </submittedName>
</protein>
<dbReference type="InterPro" id="IPR006059">
    <property type="entry name" value="SBP"/>
</dbReference>
<accession>A0A1H1SAN5</accession>
<dbReference type="GO" id="GO:0030288">
    <property type="term" value="C:outer membrane-bounded periplasmic space"/>
    <property type="evidence" value="ECO:0007669"/>
    <property type="project" value="TreeGrafter"/>
</dbReference>
<evidence type="ECO:0000256" key="2">
    <source>
        <dbReference type="SAM" id="SignalP"/>
    </source>
</evidence>
<feature type="chain" id="PRO_5039192139" evidence="2">
    <location>
        <begin position="27"/>
        <end position="346"/>
    </location>
</feature>
<evidence type="ECO:0000313" key="3">
    <source>
        <dbReference type="EMBL" id="SDS45024.1"/>
    </source>
</evidence>
<evidence type="ECO:0000256" key="1">
    <source>
        <dbReference type="ARBA" id="ARBA00022729"/>
    </source>
</evidence>
<sequence>MRLGFAKTAASVLTVSLAAATLTACGSDPENEPLVIYSNSVSDGRGEWLQEEAAAAGFEIEFVDLGGADIQNRLIAEQANPIADVVYGLNNIYFENLKSSGVLQPYEPAWSSDVDPSMGDGETFWPIVREPIMLVYNDAAYTEETAPNDWPDLWEKEEYHGRYEVPRNLGGATTQLVISGILARHFDPNGELNVSDEGWDAIEQYFEYGVPAVEGQNLYGHMASGEVDMGQMYLAGKAAREEEYNLPTTAVQPPVGVPMATQQVGLVAGTDKPERAQEFIDWFGGAEFQAKWSNQFFTAPTNQAALEDADQDAVEQTEAFKEQDIDWTIVSENLPAWIERIELNYL</sequence>
<proteinExistence type="predicted"/>
<reference evidence="3 4" key="1">
    <citation type="submission" date="2016-10" db="EMBL/GenBank/DDBJ databases">
        <authorList>
            <person name="de Groot N.N."/>
        </authorList>
    </citation>
    <scope>NUCLEOTIDE SEQUENCE [LARGE SCALE GENOMIC DNA]</scope>
    <source>
        <strain evidence="3 4">DSM 45434</strain>
    </source>
</reference>
<dbReference type="GO" id="GO:0015888">
    <property type="term" value="P:thiamine transport"/>
    <property type="evidence" value="ECO:0007669"/>
    <property type="project" value="TreeGrafter"/>
</dbReference>
<dbReference type="AlphaFoldDB" id="A0A1H1SAN5"/>
<dbReference type="PROSITE" id="PS51257">
    <property type="entry name" value="PROKAR_LIPOPROTEIN"/>
    <property type="match status" value="1"/>
</dbReference>
<feature type="signal peptide" evidence="2">
    <location>
        <begin position="1"/>
        <end position="26"/>
    </location>
</feature>
<dbReference type="PANTHER" id="PTHR30006">
    <property type="entry name" value="THIAMINE-BINDING PERIPLASMIC PROTEIN-RELATED"/>
    <property type="match status" value="1"/>
</dbReference>
<dbReference type="PANTHER" id="PTHR30006:SF2">
    <property type="entry name" value="ABC TRANSPORTER SUBSTRATE-BINDING PROTEIN"/>
    <property type="match status" value="1"/>
</dbReference>
<keyword evidence="4" id="KW-1185">Reference proteome</keyword>
<dbReference type="RefSeq" id="WP_019194314.1">
    <property type="nucleotide sequence ID" value="NZ_LT629765.1"/>
</dbReference>
<gene>
    <name evidence="3" type="ORF">SAMN04488539_1701</name>
</gene>
<dbReference type="OrthoDB" id="366726at2"/>
<evidence type="ECO:0000313" key="4">
    <source>
        <dbReference type="Proteomes" id="UP000182237"/>
    </source>
</evidence>
<dbReference type="SUPFAM" id="SSF53850">
    <property type="entry name" value="Periplasmic binding protein-like II"/>
    <property type="match status" value="1"/>
</dbReference>
<dbReference type="STRING" id="1203190.GCA_000312345_01498"/>
<dbReference type="Proteomes" id="UP000182237">
    <property type="component" value="Chromosome I"/>
</dbReference>
<dbReference type="eggNOG" id="COG1840">
    <property type="taxonomic scope" value="Bacteria"/>
</dbReference>
<dbReference type="EMBL" id="LT629765">
    <property type="protein sequence ID" value="SDS45024.1"/>
    <property type="molecule type" value="Genomic_DNA"/>
</dbReference>